<organism evidence="4 5">
    <name type="scientific">Taxus chinensis</name>
    <name type="common">Chinese yew</name>
    <name type="synonym">Taxus wallichiana var. chinensis</name>
    <dbReference type="NCBI Taxonomy" id="29808"/>
    <lineage>
        <taxon>Eukaryota</taxon>
        <taxon>Viridiplantae</taxon>
        <taxon>Streptophyta</taxon>
        <taxon>Embryophyta</taxon>
        <taxon>Tracheophyta</taxon>
        <taxon>Spermatophyta</taxon>
        <taxon>Pinopsida</taxon>
        <taxon>Pinidae</taxon>
        <taxon>Conifers II</taxon>
        <taxon>Cupressales</taxon>
        <taxon>Taxaceae</taxon>
        <taxon>Taxus</taxon>
    </lineage>
</organism>
<dbReference type="Gene3D" id="2.130.10.10">
    <property type="entry name" value="YVTN repeat-like/Quinoprotein amine dehydrogenase"/>
    <property type="match status" value="2"/>
</dbReference>
<feature type="compositionally biased region" description="Basic and acidic residues" evidence="3">
    <location>
        <begin position="844"/>
        <end position="874"/>
    </location>
</feature>
<dbReference type="PANTHER" id="PTHR10241">
    <property type="entry name" value="LETHAL 2 GIANT LARVAE PROTEIN"/>
    <property type="match status" value="1"/>
</dbReference>
<feature type="non-terminal residue" evidence="4">
    <location>
        <position position="909"/>
    </location>
</feature>
<evidence type="ECO:0000256" key="3">
    <source>
        <dbReference type="SAM" id="MobiDB-lite"/>
    </source>
</evidence>
<dbReference type="EMBL" id="JAHRHJ020000006">
    <property type="protein sequence ID" value="KAH9311795.1"/>
    <property type="molecule type" value="Genomic_DNA"/>
</dbReference>
<dbReference type="GO" id="GO:0045159">
    <property type="term" value="F:myosin II binding"/>
    <property type="evidence" value="ECO:0007669"/>
    <property type="project" value="TreeGrafter"/>
</dbReference>
<comment type="caution">
    <text evidence="4">The sequence shown here is derived from an EMBL/GenBank/DDBJ whole genome shotgun (WGS) entry which is preliminary data.</text>
</comment>
<dbReference type="PANTHER" id="PTHR10241:SF25">
    <property type="entry name" value="TOMOSYN, ISOFORM C"/>
    <property type="match status" value="1"/>
</dbReference>
<dbReference type="InterPro" id="IPR015943">
    <property type="entry name" value="WD40/YVTN_repeat-like_dom_sf"/>
</dbReference>
<feature type="compositionally biased region" description="Low complexity" evidence="3">
    <location>
        <begin position="827"/>
        <end position="836"/>
    </location>
</feature>
<keyword evidence="2" id="KW-0268">Exocytosis</keyword>
<dbReference type="GO" id="GO:0005096">
    <property type="term" value="F:GTPase activator activity"/>
    <property type="evidence" value="ECO:0007669"/>
    <property type="project" value="TreeGrafter"/>
</dbReference>
<dbReference type="SUPFAM" id="SSF50978">
    <property type="entry name" value="WD40 repeat-like"/>
    <property type="match status" value="1"/>
</dbReference>
<dbReference type="InterPro" id="IPR001680">
    <property type="entry name" value="WD40_rpt"/>
</dbReference>
<evidence type="ECO:0000313" key="4">
    <source>
        <dbReference type="EMBL" id="KAH9311795.1"/>
    </source>
</evidence>
<evidence type="ECO:0000256" key="1">
    <source>
        <dbReference type="ARBA" id="ARBA00008070"/>
    </source>
</evidence>
<sequence>VLIAYENGLIILWDLYEARAVAVRGGANLQLKNNKPANSPRMRDETSELGADDGNEKEICCACWASANGSVLAVGYTDGDILLWSIPSGSSGKDRHQDDNISSSKTVVKIQLSSCKRRIPVIVLKWCTSGKHNLEGEGQLFVYGGDEMGSPEVVTVLCLKWSQGMRSLTCTSRLDIALHGSFADMILLPCVGSILESKSAALLVLSNPGHLHAYDEVSISDFFLSSEEERFSIPPQPVPVQVPFAEPCVTKGTLVLLPKNSNTSKILSQLQRSLDSITPFNLPSGMKWPITGGIHASASFDKSLNVEIIYITGHENGSIRLWDASVPFLCLLCSIENKIQNLTLPGGSAPISSLAFCPSSEILAVGDEQGMVRLYKLSAKSADVSCQVIGEDVNQVHVLHWESGFQCVAIFAIHQSPICSFAFPNAARLCVASEGGLVSVINLCSFSILFHCKCSLEHSTKIISVIMRTVTSSNGLPSSPTYPKSELQKENDLTKELSIVFVLTDDENIITIDGDTGAFIGSKPSHPKHQSTAVSFHLIDAIGWTQDGVAHSSTQGAKHGCDTNEFQNELNVSQGDPTNETKQQSEVQELESTNTISGESLESLLLLLCSKDALRLYSASSFIQRKNRSVRKVKLEMPCCWASTFMNKDENVFGLVLLYASGLLEIRSLPNMEIIGSVSLRSLLRWNHPNLGKTISCSANCRIALVHNKEMAFLSLLENENDLRIPDCLPHLHDRDLAVATDAAHKAGIHQTRKKNQIQGFLGGVIKEIKGGVLRNASPERPLTPNIGMDLSNIFEWCPFPEPVATETDARTGCLDIDDIEIEEDSLISSPSSSSSVKSGRLLDTQRDGSKVKESDRQKLLNLKEKDVNPRMRTPDEIKAAYGHKKAGDISGIAGLAVNRLHERGQKLQ</sequence>
<dbReference type="Proteomes" id="UP000824469">
    <property type="component" value="Unassembled WGS sequence"/>
</dbReference>
<reference evidence="4 5" key="1">
    <citation type="journal article" date="2021" name="Nat. Plants">
        <title>The Taxus genome provides insights into paclitaxel biosynthesis.</title>
        <authorList>
            <person name="Xiong X."/>
            <person name="Gou J."/>
            <person name="Liao Q."/>
            <person name="Li Y."/>
            <person name="Zhou Q."/>
            <person name="Bi G."/>
            <person name="Li C."/>
            <person name="Du R."/>
            <person name="Wang X."/>
            <person name="Sun T."/>
            <person name="Guo L."/>
            <person name="Liang H."/>
            <person name="Lu P."/>
            <person name="Wu Y."/>
            <person name="Zhang Z."/>
            <person name="Ro D.K."/>
            <person name="Shang Y."/>
            <person name="Huang S."/>
            <person name="Yan J."/>
        </authorList>
    </citation>
    <scope>NUCLEOTIDE SEQUENCE [LARGE SCALE GENOMIC DNA]</scope>
    <source>
        <strain evidence="4">Ta-2019</strain>
    </source>
</reference>
<feature type="non-terminal residue" evidence="4">
    <location>
        <position position="1"/>
    </location>
</feature>
<dbReference type="InterPro" id="IPR036322">
    <property type="entry name" value="WD40_repeat_dom_sf"/>
</dbReference>
<accession>A0AA38L8I0</accession>
<dbReference type="SMART" id="SM00320">
    <property type="entry name" value="WD40"/>
    <property type="match status" value="3"/>
</dbReference>
<keyword evidence="5" id="KW-1185">Reference proteome</keyword>
<protein>
    <submittedName>
        <fullName evidence="4">Uncharacterized protein</fullName>
    </submittedName>
</protein>
<dbReference type="OMA" id="MCSDDYG"/>
<dbReference type="AlphaFoldDB" id="A0AA38L8I0"/>
<dbReference type="Pfam" id="PF00400">
    <property type="entry name" value="WD40"/>
    <property type="match status" value="1"/>
</dbReference>
<feature type="region of interest" description="Disordered" evidence="3">
    <location>
        <begin position="826"/>
        <end position="874"/>
    </location>
</feature>
<dbReference type="GO" id="GO:0019905">
    <property type="term" value="F:syntaxin binding"/>
    <property type="evidence" value="ECO:0007669"/>
    <property type="project" value="TreeGrafter"/>
</dbReference>
<dbReference type="GO" id="GO:0006893">
    <property type="term" value="P:Golgi to plasma membrane transport"/>
    <property type="evidence" value="ECO:0007669"/>
    <property type="project" value="TreeGrafter"/>
</dbReference>
<comment type="similarity">
    <text evidence="1">Belongs to the WD repeat L(2)GL family.</text>
</comment>
<name>A0AA38L8I0_TAXCH</name>
<dbReference type="GO" id="GO:0005886">
    <property type="term" value="C:plasma membrane"/>
    <property type="evidence" value="ECO:0007669"/>
    <property type="project" value="TreeGrafter"/>
</dbReference>
<proteinExistence type="inferred from homology"/>
<dbReference type="GO" id="GO:0005737">
    <property type="term" value="C:cytoplasm"/>
    <property type="evidence" value="ECO:0007669"/>
    <property type="project" value="TreeGrafter"/>
</dbReference>
<gene>
    <name evidence="4" type="ORF">KI387_026830</name>
</gene>
<evidence type="ECO:0000256" key="2">
    <source>
        <dbReference type="ARBA" id="ARBA00022483"/>
    </source>
</evidence>
<dbReference type="GO" id="GO:0006887">
    <property type="term" value="P:exocytosis"/>
    <property type="evidence" value="ECO:0007669"/>
    <property type="project" value="UniProtKB-KW"/>
</dbReference>
<evidence type="ECO:0000313" key="5">
    <source>
        <dbReference type="Proteomes" id="UP000824469"/>
    </source>
</evidence>